<feature type="binding site" evidence="5">
    <location>
        <begin position="124"/>
        <end position="128"/>
    </location>
    <ligand>
        <name>S-adenosyl-L-methionine</name>
        <dbReference type="ChEBI" id="CHEBI:59789"/>
    </ligand>
</feature>
<dbReference type="PANTHER" id="PTHR18895">
    <property type="entry name" value="HEMK METHYLTRANSFERASE"/>
    <property type="match status" value="1"/>
</dbReference>
<dbReference type="Pfam" id="PF05175">
    <property type="entry name" value="MTS"/>
    <property type="match status" value="1"/>
</dbReference>
<comment type="caution">
    <text evidence="5">Lacks conserved residue(s) required for the propagation of feature annotation.</text>
</comment>
<dbReference type="GO" id="GO:0032259">
    <property type="term" value="P:methylation"/>
    <property type="evidence" value="ECO:0007669"/>
    <property type="project" value="UniProtKB-KW"/>
</dbReference>
<dbReference type="Gene3D" id="1.10.8.10">
    <property type="entry name" value="DNA helicase RuvA subunit, C-terminal domain"/>
    <property type="match status" value="1"/>
</dbReference>
<keyword evidence="3 5" id="KW-0949">S-adenosyl-L-methionine</keyword>
<dbReference type="Proteomes" id="UP000295632">
    <property type="component" value="Unassembled WGS sequence"/>
</dbReference>
<evidence type="ECO:0000256" key="2">
    <source>
        <dbReference type="ARBA" id="ARBA00022679"/>
    </source>
</evidence>
<dbReference type="NCBIfam" id="TIGR03534">
    <property type="entry name" value="RF_mod_PrmC"/>
    <property type="match status" value="1"/>
</dbReference>
<feature type="domain" description="Release factor glutamine methyltransferase N-terminal" evidence="7">
    <location>
        <begin position="8"/>
        <end position="76"/>
    </location>
</feature>
<dbReference type="CDD" id="cd02440">
    <property type="entry name" value="AdoMet_MTases"/>
    <property type="match status" value="1"/>
</dbReference>
<dbReference type="InterPro" id="IPR007848">
    <property type="entry name" value="Small_mtfrase_dom"/>
</dbReference>
<evidence type="ECO:0000256" key="1">
    <source>
        <dbReference type="ARBA" id="ARBA00022603"/>
    </source>
</evidence>
<dbReference type="GO" id="GO:0003676">
    <property type="term" value="F:nucleic acid binding"/>
    <property type="evidence" value="ECO:0007669"/>
    <property type="project" value="InterPro"/>
</dbReference>
<feature type="binding site" evidence="5">
    <location>
        <position position="147"/>
    </location>
    <ligand>
        <name>S-adenosyl-L-methionine</name>
        <dbReference type="ChEBI" id="CHEBI:59789"/>
    </ligand>
</feature>
<dbReference type="Pfam" id="PF17827">
    <property type="entry name" value="PrmC_N"/>
    <property type="match status" value="1"/>
</dbReference>
<evidence type="ECO:0000313" key="8">
    <source>
        <dbReference type="EMBL" id="TDQ38749.1"/>
    </source>
</evidence>
<dbReference type="InterPro" id="IPR002052">
    <property type="entry name" value="DNA_methylase_N6_adenine_CS"/>
</dbReference>
<feature type="binding site" evidence="5">
    <location>
        <position position="191"/>
    </location>
    <ligand>
        <name>S-adenosyl-L-methionine</name>
        <dbReference type="ChEBI" id="CHEBI:59789"/>
    </ligand>
</feature>
<dbReference type="InterPro" id="IPR004556">
    <property type="entry name" value="HemK-like"/>
</dbReference>
<keyword evidence="9" id="KW-1185">Reference proteome</keyword>
<dbReference type="NCBIfam" id="TIGR00536">
    <property type="entry name" value="hemK_fam"/>
    <property type="match status" value="1"/>
</dbReference>
<accession>A0A4R6U2S9</accession>
<keyword evidence="2 5" id="KW-0808">Transferase</keyword>
<comment type="function">
    <text evidence="5">Methylates the class 1 translation termination release factors RF1/PrfA and RF2/PrfB on the glutamine residue of the universally conserved GGQ motif.</text>
</comment>
<dbReference type="PANTHER" id="PTHR18895:SF74">
    <property type="entry name" value="MTRF1L RELEASE FACTOR GLUTAMINE METHYLTRANSFERASE"/>
    <property type="match status" value="1"/>
</dbReference>
<gene>
    <name evidence="5" type="primary">prmC</name>
    <name evidence="8" type="ORF">EV213_109118</name>
</gene>
<dbReference type="InterPro" id="IPR040758">
    <property type="entry name" value="PrmC_N"/>
</dbReference>
<dbReference type="InterPro" id="IPR029063">
    <property type="entry name" value="SAM-dependent_MTases_sf"/>
</dbReference>
<reference evidence="8 9" key="1">
    <citation type="submission" date="2019-03" db="EMBL/GenBank/DDBJ databases">
        <title>Genomic Encyclopedia of Type Strains, Phase IV (KMG-IV): sequencing the most valuable type-strain genomes for metagenomic binning, comparative biology and taxonomic classification.</title>
        <authorList>
            <person name="Goeker M."/>
        </authorList>
    </citation>
    <scope>NUCLEOTIDE SEQUENCE [LARGE SCALE GENOMIC DNA]</scope>
    <source>
        <strain evidence="8 9">DSM 28697</strain>
    </source>
</reference>
<protein>
    <recommendedName>
        <fullName evidence="5">Release factor glutamine methyltransferase</fullName>
        <shortName evidence="5">RF MTase</shortName>
        <ecNumber evidence="5">2.1.1.297</ecNumber>
    </recommendedName>
    <alternativeName>
        <fullName evidence="5">N5-glutamine methyltransferase PrmC</fullName>
    </alternativeName>
    <alternativeName>
        <fullName evidence="5">Protein-(glutamine-N5) MTase PrmC</fullName>
    </alternativeName>
    <alternativeName>
        <fullName evidence="5">Protein-glutamine N-methyltransferase PrmC</fullName>
    </alternativeName>
</protein>
<comment type="catalytic activity">
    <reaction evidence="4 5">
        <text>L-glutaminyl-[peptide chain release factor] + S-adenosyl-L-methionine = N(5)-methyl-L-glutaminyl-[peptide chain release factor] + S-adenosyl-L-homocysteine + H(+)</text>
        <dbReference type="Rhea" id="RHEA:42896"/>
        <dbReference type="Rhea" id="RHEA-COMP:10271"/>
        <dbReference type="Rhea" id="RHEA-COMP:10272"/>
        <dbReference type="ChEBI" id="CHEBI:15378"/>
        <dbReference type="ChEBI" id="CHEBI:30011"/>
        <dbReference type="ChEBI" id="CHEBI:57856"/>
        <dbReference type="ChEBI" id="CHEBI:59789"/>
        <dbReference type="ChEBI" id="CHEBI:61891"/>
        <dbReference type="EC" id="2.1.1.297"/>
    </reaction>
</comment>
<dbReference type="EMBL" id="SNYJ01000009">
    <property type="protein sequence ID" value="TDQ38749.1"/>
    <property type="molecule type" value="Genomic_DNA"/>
</dbReference>
<dbReference type="OrthoDB" id="9800643at2"/>
<dbReference type="InterPro" id="IPR019874">
    <property type="entry name" value="RF_methyltr_PrmC"/>
</dbReference>
<proteinExistence type="inferred from homology"/>
<dbReference type="HAMAP" id="MF_02126">
    <property type="entry name" value="RF_methyltr_PrmC"/>
    <property type="match status" value="1"/>
</dbReference>
<sequence>MTLRTIDEVLRKASFFLRQHQREERVAEWLCMHVLQMDRAKLLASLRDPMPENTQAQLDELLHQHAKGQPLQYLTGQEQFLGRTFSVTPDVLIPRPETEELVMAVEEAIKDVFPGPPATIVDIGTGSGIIAVSLAGTYPHSSVLAVDISADAIAIAKQNAARHNAHIDFHHGSLLSPFIEKGETASVIVSNPPYISQKDWEGLEETVRQYEPKQALIGGDRGVELYEQIASQLPSVLEKPGIAAFEIGYDQGASVSKIMQEAMPHASVRCLQDMNHRDRIVMIVQ</sequence>
<evidence type="ECO:0000259" key="6">
    <source>
        <dbReference type="Pfam" id="PF05175"/>
    </source>
</evidence>
<organism evidence="8 9">
    <name type="scientific">Aureibacillus halotolerans</name>
    <dbReference type="NCBI Taxonomy" id="1508390"/>
    <lineage>
        <taxon>Bacteria</taxon>
        <taxon>Bacillati</taxon>
        <taxon>Bacillota</taxon>
        <taxon>Bacilli</taxon>
        <taxon>Bacillales</taxon>
        <taxon>Bacillaceae</taxon>
        <taxon>Aureibacillus</taxon>
    </lineage>
</organism>
<dbReference type="SUPFAM" id="SSF53335">
    <property type="entry name" value="S-adenosyl-L-methionine-dependent methyltransferases"/>
    <property type="match status" value="1"/>
</dbReference>
<feature type="domain" description="Methyltransferase small" evidence="6">
    <location>
        <begin position="119"/>
        <end position="199"/>
    </location>
</feature>
<keyword evidence="1 5" id="KW-0489">Methyltransferase</keyword>
<dbReference type="EC" id="2.1.1.297" evidence="5"/>
<dbReference type="GO" id="GO:0102559">
    <property type="term" value="F:peptide chain release factor N(5)-glutamine methyltransferase activity"/>
    <property type="evidence" value="ECO:0007669"/>
    <property type="project" value="UniProtKB-EC"/>
</dbReference>
<evidence type="ECO:0000256" key="3">
    <source>
        <dbReference type="ARBA" id="ARBA00022691"/>
    </source>
</evidence>
<dbReference type="RefSeq" id="WP_133580798.1">
    <property type="nucleotide sequence ID" value="NZ_SNYJ01000009.1"/>
</dbReference>
<dbReference type="PROSITE" id="PS00092">
    <property type="entry name" value="N6_MTASE"/>
    <property type="match status" value="1"/>
</dbReference>
<dbReference type="Gene3D" id="3.40.50.150">
    <property type="entry name" value="Vaccinia Virus protein VP39"/>
    <property type="match status" value="1"/>
</dbReference>
<comment type="similarity">
    <text evidence="5">Belongs to the protein N5-glutamine methyltransferase family. PrmC subfamily.</text>
</comment>
<evidence type="ECO:0000256" key="5">
    <source>
        <dbReference type="HAMAP-Rule" id="MF_02126"/>
    </source>
</evidence>
<comment type="caution">
    <text evidence="8">The sequence shown here is derived from an EMBL/GenBank/DDBJ whole genome shotgun (WGS) entry which is preliminary data.</text>
</comment>
<evidence type="ECO:0000256" key="4">
    <source>
        <dbReference type="ARBA" id="ARBA00048391"/>
    </source>
</evidence>
<evidence type="ECO:0000313" key="9">
    <source>
        <dbReference type="Proteomes" id="UP000295632"/>
    </source>
</evidence>
<name>A0A4R6U2S9_9BACI</name>
<dbReference type="InterPro" id="IPR050320">
    <property type="entry name" value="N5-glutamine_MTase"/>
</dbReference>
<feature type="binding site" evidence="5">
    <location>
        <begin position="191"/>
        <end position="194"/>
    </location>
    <ligand>
        <name>substrate</name>
    </ligand>
</feature>
<dbReference type="AlphaFoldDB" id="A0A4R6U2S9"/>
<evidence type="ECO:0000259" key="7">
    <source>
        <dbReference type="Pfam" id="PF17827"/>
    </source>
</evidence>